<evidence type="ECO:0000313" key="2">
    <source>
        <dbReference type="Proteomes" id="UP001206925"/>
    </source>
</evidence>
<sequence length="97" mass="11106">IIMLILSNWNLESTSLTHSITHCCQQNRDPPSPLFVNILEITAVSKPLHHNRYTWLAPKALGMMTLHNNFLIKTMVLNRNLKLYNTVIVMCVVGFCN</sequence>
<evidence type="ECO:0000313" key="1">
    <source>
        <dbReference type="EMBL" id="KAI7754996.1"/>
    </source>
</evidence>
<organism evidence="1 2">
    <name type="scientific">Ambrosia artemisiifolia</name>
    <name type="common">Common ragweed</name>
    <dbReference type="NCBI Taxonomy" id="4212"/>
    <lineage>
        <taxon>Eukaryota</taxon>
        <taxon>Viridiplantae</taxon>
        <taxon>Streptophyta</taxon>
        <taxon>Embryophyta</taxon>
        <taxon>Tracheophyta</taxon>
        <taxon>Spermatophyta</taxon>
        <taxon>Magnoliopsida</taxon>
        <taxon>eudicotyledons</taxon>
        <taxon>Gunneridae</taxon>
        <taxon>Pentapetalae</taxon>
        <taxon>asterids</taxon>
        <taxon>campanulids</taxon>
        <taxon>Asterales</taxon>
        <taxon>Asteraceae</taxon>
        <taxon>Asteroideae</taxon>
        <taxon>Heliantheae alliance</taxon>
        <taxon>Heliantheae</taxon>
        <taxon>Ambrosia</taxon>
    </lineage>
</organism>
<accession>A0AAD5D633</accession>
<comment type="caution">
    <text evidence="1">The sequence shown here is derived from an EMBL/GenBank/DDBJ whole genome shotgun (WGS) entry which is preliminary data.</text>
</comment>
<dbReference type="AlphaFoldDB" id="A0AAD5D633"/>
<name>A0AAD5D633_AMBAR</name>
<proteinExistence type="predicted"/>
<keyword evidence="2" id="KW-1185">Reference proteome</keyword>
<feature type="non-terminal residue" evidence="1">
    <location>
        <position position="97"/>
    </location>
</feature>
<reference evidence="1" key="1">
    <citation type="submission" date="2022-06" db="EMBL/GenBank/DDBJ databases">
        <title>Uncovering the hologenomic basis of an extraordinary plant invasion.</title>
        <authorList>
            <person name="Bieker V.C."/>
            <person name="Martin M.D."/>
            <person name="Gilbert T."/>
            <person name="Hodgins K."/>
            <person name="Battlay P."/>
            <person name="Petersen B."/>
            <person name="Wilson J."/>
        </authorList>
    </citation>
    <scope>NUCLEOTIDE SEQUENCE</scope>
    <source>
        <strain evidence="1">AA19_3_7</strain>
        <tissue evidence="1">Leaf</tissue>
    </source>
</reference>
<protein>
    <submittedName>
        <fullName evidence="1">Uncharacterized protein</fullName>
    </submittedName>
</protein>
<dbReference type="Proteomes" id="UP001206925">
    <property type="component" value="Unassembled WGS sequence"/>
</dbReference>
<gene>
    <name evidence="1" type="ORF">M8C21_010126</name>
</gene>
<dbReference type="EMBL" id="JAMZMK010002124">
    <property type="protein sequence ID" value="KAI7754996.1"/>
    <property type="molecule type" value="Genomic_DNA"/>
</dbReference>